<gene>
    <name evidence="2" type="ORF">NWP17_12835</name>
</gene>
<reference evidence="2 3" key="1">
    <citation type="journal article" date="2023" name="J. Phycol.">
        <title>Chrysosporum ovalisporum is synonymous with the true-branching cyanobacterium Umezakia natans (Nostocales/Aphanizomenonaceae).</title>
        <authorList>
            <person name="McGregor G.B."/>
            <person name="Sendall B.C."/>
            <person name="Niiyama Y."/>
            <person name="Tuji A."/>
            <person name="Willis A."/>
        </authorList>
    </citation>
    <scope>NUCLEOTIDE SEQUENCE [LARGE SCALE GENOMIC DNA]</scope>
    <source>
        <strain evidence="2 3">ANA360D</strain>
    </source>
</reference>
<comment type="caution">
    <text evidence="2">The sequence shown here is derived from an EMBL/GenBank/DDBJ whole genome shotgun (WGS) entry which is preliminary data.</text>
</comment>
<dbReference type="AlphaFoldDB" id="A0AA43GTU6"/>
<name>A0AA43GTU6_9CYAN</name>
<feature type="region of interest" description="Disordered" evidence="1">
    <location>
        <begin position="132"/>
        <end position="182"/>
    </location>
</feature>
<proteinExistence type="predicted"/>
<sequence length="272" mass="30516">MNIQQLRQSVKIKWLSYYEENRSWLVKVRVWGTYNNLRRPLSGFILATLSVLEPEFARIISFILDLNDNPDEIVAALGLNFNPEQELHLIKSESSPTTTEVEAVPVVTPAQITANTPQLHQPAPLSLGDTQVTTHPTPNTVTADVPPQGFTVAVASPPPSQNLPRHHRRSPSPLAMTINLPKQTKTITSSKVRDWGFHHLPIKFCSLLLQINCLTGILFLCEYLKSPVSHGNYGKIPPKPKSNRRLANWVDEFCQGSEYDPQQTTKITKSKI</sequence>
<organism evidence="2 3">
    <name type="scientific">Chrysosporum bergii ANA360D</name>
    <dbReference type="NCBI Taxonomy" id="617107"/>
    <lineage>
        <taxon>Bacteria</taxon>
        <taxon>Bacillati</taxon>
        <taxon>Cyanobacteriota</taxon>
        <taxon>Cyanophyceae</taxon>
        <taxon>Nostocales</taxon>
        <taxon>Nodulariaceae</taxon>
        <taxon>Chrysosporum</taxon>
    </lineage>
</organism>
<dbReference type="EMBL" id="JANQDH010000087">
    <property type="protein sequence ID" value="MDH6061310.1"/>
    <property type="molecule type" value="Genomic_DNA"/>
</dbReference>
<dbReference type="Pfam" id="PF17265">
    <property type="entry name" value="DUF5331"/>
    <property type="match status" value="1"/>
</dbReference>
<evidence type="ECO:0000313" key="3">
    <source>
        <dbReference type="Proteomes" id="UP001159387"/>
    </source>
</evidence>
<dbReference type="Proteomes" id="UP001159387">
    <property type="component" value="Unassembled WGS sequence"/>
</dbReference>
<keyword evidence="3" id="KW-1185">Reference proteome</keyword>
<evidence type="ECO:0000313" key="2">
    <source>
        <dbReference type="EMBL" id="MDH6061310.1"/>
    </source>
</evidence>
<protein>
    <submittedName>
        <fullName evidence="2">DUF5331 domain-containing protein</fullName>
    </submittedName>
</protein>
<evidence type="ECO:0000256" key="1">
    <source>
        <dbReference type="SAM" id="MobiDB-lite"/>
    </source>
</evidence>
<feature type="compositionally biased region" description="Polar residues" evidence="1">
    <location>
        <begin position="132"/>
        <end position="142"/>
    </location>
</feature>
<dbReference type="RefSeq" id="WP_280655286.1">
    <property type="nucleotide sequence ID" value="NZ_JANQDH010000087.1"/>
</dbReference>
<dbReference type="InterPro" id="IPR020346">
    <property type="entry name" value="Uncharacterised_15.3kDa"/>
</dbReference>
<accession>A0AA43GTU6</accession>